<gene>
    <name evidence="3" type="ORF">NSK11_contig00112-0027</name>
</gene>
<proteinExistence type="predicted"/>
<dbReference type="RefSeq" id="WP_143161463.1">
    <property type="nucleotide sequence ID" value="NZ_AP017900.1"/>
</dbReference>
<organism evidence="3 4">
    <name type="scientific">Nocardia seriolae</name>
    <dbReference type="NCBI Taxonomy" id="37332"/>
    <lineage>
        <taxon>Bacteria</taxon>
        <taxon>Bacillati</taxon>
        <taxon>Actinomycetota</taxon>
        <taxon>Actinomycetes</taxon>
        <taxon>Mycobacteriales</taxon>
        <taxon>Nocardiaceae</taxon>
        <taxon>Nocardia</taxon>
    </lineage>
</organism>
<evidence type="ECO:0000313" key="4">
    <source>
        <dbReference type="Proteomes" id="UP000037179"/>
    </source>
</evidence>
<evidence type="ECO:0000256" key="1">
    <source>
        <dbReference type="SAM" id="MobiDB-lite"/>
    </source>
</evidence>
<dbReference type="EMBL" id="BBYQ01000112">
    <property type="protein sequence ID" value="GAP31377.1"/>
    <property type="molecule type" value="Genomic_DNA"/>
</dbReference>
<evidence type="ECO:0000313" key="3">
    <source>
        <dbReference type="EMBL" id="GAP31377.1"/>
    </source>
</evidence>
<dbReference type="Proteomes" id="UP000037179">
    <property type="component" value="Unassembled WGS sequence"/>
</dbReference>
<evidence type="ECO:0000256" key="2">
    <source>
        <dbReference type="SAM" id="Phobius"/>
    </source>
</evidence>
<keyword evidence="2" id="KW-0472">Membrane</keyword>
<feature type="transmembrane region" description="Helical" evidence="2">
    <location>
        <begin position="21"/>
        <end position="44"/>
    </location>
</feature>
<name>A0ABC9Z0T9_9NOCA</name>
<comment type="caution">
    <text evidence="3">The sequence shown here is derived from an EMBL/GenBank/DDBJ whole genome shotgun (WGS) entry which is preliminary data.</text>
</comment>
<reference evidence="3 4" key="2">
    <citation type="journal article" date="2016" name="Genome Announc.">
        <title>Draft Genome Sequence of Erythromycin- and Oxytetracycline-Sensitive Nocardia seriolae Strain U-1 (NBRC 110359).</title>
        <authorList>
            <person name="Imajoh M."/>
            <person name="Sukeda M."/>
            <person name="Shimizu M."/>
            <person name="Yamane J."/>
            <person name="Ohnishi K."/>
            <person name="Oshima S."/>
        </authorList>
    </citation>
    <scope>NUCLEOTIDE SEQUENCE [LARGE SCALE GENOMIC DNA]</scope>
    <source>
        <strain evidence="3 4">U-1</strain>
    </source>
</reference>
<keyword evidence="2" id="KW-1133">Transmembrane helix</keyword>
<keyword evidence="2" id="KW-0812">Transmembrane</keyword>
<keyword evidence="4" id="KW-1185">Reference proteome</keyword>
<sequence>MSGQGNGSRQSGDDRKGFRELGPVWISAIAALITAVVAAAAFFLGHSTAPSAHDSARTPGRTSTEPARPESGPKPAPPTSSHGTELITCPIDLAYQYGLVLKPVARCPMPVNLMQAANSGAVSLVFSDEGLQVANGRIAELDSQASYAACKGATRYLGLGQAIKPENIDATACLTGDGIVVAATIVSFSRYPSSYASLRLTVWTD</sequence>
<protein>
    <recommendedName>
        <fullName evidence="5">Serine/threonine protein kinase</fullName>
    </recommendedName>
</protein>
<dbReference type="AlphaFoldDB" id="A0ABC9Z0T9"/>
<reference evidence="4" key="1">
    <citation type="submission" date="2015-07" db="EMBL/GenBank/DDBJ databases">
        <title>Nocardia seriolae U-1 whole genome shotgun sequence.</title>
        <authorList>
            <person name="Imajoh M."/>
            <person name="Fukumoto Y."/>
            <person name="Sukeda M."/>
            <person name="Yamane J."/>
            <person name="Yamasaki K."/>
            <person name="Shimizu M."/>
            <person name="Ohnishi K."/>
            <person name="Oshima S."/>
        </authorList>
    </citation>
    <scope>NUCLEOTIDE SEQUENCE [LARGE SCALE GENOMIC DNA]</scope>
    <source>
        <strain evidence="4">U-1</strain>
    </source>
</reference>
<feature type="region of interest" description="Disordered" evidence="1">
    <location>
        <begin position="50"/>
        <end position="83"/>
    </location>
</feature>
<evidence type="ECO:0008006" key="5">
    <source>
        <dbReference type="Google" id="ProtNLM"/>
    </source>
</evidence>
<accession>A0ABC9Z0T9</accession>